<name>A0A2S7YLB6_BEABA</name>
<dbReference type="EMBL" id="JRHA01000006">
    <property type="protein sequence ID" value="PQK16774.1"/>
    <property type="molecule type" value="Genomic_DNA"/>
</dbReference>
<evidence type="ECO:0000256" key="1">
    <source>
        <dbReference type="SAM" id="MobiDB-lite"/>
    </source>
</evidence>
<reference evidence="2 3" key="1">
    <citation type="submission" date="2016-07" db="EMBL/GenBank/DDBJ databases">
        <title>Comparative genomics of the entomopathogenic fungus Beauveria bassiana.</title>
        <authorList>
            <person name="Valero Jimenez C.A."/>
            <person name="Zwaan B.J."/>
            <person name="Van Kan J.A."/>
            <person name="Takken W."/>
            <person name="Debets A.J."/>
            <person name="Schoustra S.E."/>
            <person name="Koenraadt C.J."/>
        </authorList>
    </citation>
    <scope>NUCLEOTIDE SEQUENCE [LARGE SCALE GENOMIC DNA]</scope>
    <source>
        <strain evidence="2 3">ARSEF 8028</strain>
    </source>
</reference>
<proteinExistence type="predicted"/>
<evidence type="ECO:0000313" key="2">
    <source>
        <dbReference type="EMBL" id="PQK16774.1"/>
    </source>
</evidence>
<sequence length="311" mass="35133">MRSLAANLRQCTCSALFRTEIDFKRHLSDHAEQRRIRERMIGDLQAEALKQEAHAEVDDESSSESGIDQDSESDGESEGTSGHSRRRRLSEAFVCPSCPRSEPFATKQKLRRHHEQDTECHEVCVFCHVSFKRVRKFKRHAENCVGDSERKRAYMDETCKELTILSDTKLEKALRENRKRSRDESQQAANSVESARRNPRARKRQRIRQQHADNASDAPNLLLPYAAPTGIDPYSVRSSGAPAAPANVHSQNQTQSLFTEATEAVVPSLGVLENFDAPLMQIMNSAPLDIWPMNAYDENLPGNDPAAYRLS</sequence>
<gene>
    <name evidence="2" type="ORF">BB8028_0006g10930</name>
</gene>
<feature type="region of interest" description="Disordered" evidence="1">
    <location>
        <begin position="50"/>
        <end position="87"/>
    </location>
</feature>
<dbReference type="OrthoDB" id="5151307at2759"/>
<feature type="compositionally biased region" description="Acidic residues" evidence="1">
    <location>
        <begin position="57"/>
        <end position="77"/>
    </location>
</feature>
<organism evidence="2 3">
    <name type="scientific">Beauveria bassiana</name>
    <name type="common">White muscardine disease fungus</name>
    <name type="synonym">Tritirachium shiotae</name>
    <dbReference type="NCBI Taxonomy" id="176275"/>
    <lineage>
        <taxon>Eukaryota</taxon>
        <taxon>Fungi</taxon>
        <taxon>Dikarya</taxon>
        <taxon>Ascomycota</taxon>
        <taxon>Pezizomycotina</taxon>
        <taxon>Sordariomycetes</taxon>
        <taxon>Hypocreomycetidae</taxon>
        <taxon>Hypocreales</taxon>
        <taxon>Cordycipitaceae</taxon>
        <taxon>Beauveria</taxon>
    </lineage>
</organism>
<dbReference type="AlphaFoldDB" id="A0A2S7YLB6"/>
<accession>A0A2S7YLB6</accession>
<protein>
    <submittedName>
        <fullName evidence="2">Uncharacterized protein</fullName>
    </submittedName>
</protein>
<dbReference type="Proteomes" id="UP000237441">
    <property type="component" value="Unassembled WGS sequence"/>
</dbReference>
<evidence type="ECO:0000313" key="3">
    <source>
        <dbReference type="Proteomes" id="UP000237441"/>
    </source>
</evidence>
<feature type="compositionally biased region" description="Basic residues" evidence="1">
    <location>
        <begin position="197"/>
        <end position="209"/>
    </location>
</feature>
<comment type="caution">
    <text evidence="2">The sequence shown here is derived from an EMBL/GenBank/DDBJ whole genome shotgun (WGS) entry which is preliminary data.</text>
</comment>
<feature type="region of interest" description="Disordered" evidence="1">
    <location>
        <begin position="174"/>
        <end position="223"/>
    </location>
</feature>
<feature type="compositionally biased region" description="Basic and acidic residues" evidence="1">
    <location>
        <begin position="174"/>
        <end position="185"/>
    </location>
</feature>